<keyword evidence="7" id="KW-0539">Nucleus</keyword>
<dbReference type="PROSITE" id="PS50157">
    <property type="entry name" value="ZINC_FINGER_C2H2_2"/>
    <property type="match status" value="3"/>
</dbReference>
<keyword evidence="12" id="KW-1185">Reference proteome</keyword>
<evidence type="ECO:0000256" key="3">
    <source>
        <dbReference type="ARBA" id="ARBA00022737"/>
    </source>
</evidence>
<dbReference type="Pfam" id="PF12874">
    <property type="entry name" value="zf-met"/>
    <property type="match status" value="1"/>
</dbReference>
<evidence type="ECO:0000313" key="11">
    <source>
        <dbReference type="EMBL" id="KAK2177203.1"/>
    </source>
</evidence>
<dbReference type="GO" id="GO:0003700">
    <property type="term" value="F:DNA-binding transcription factor activity"/>
    <property type="evidence" value="ECO:0007669"/>
    <property type="project" value="TreeGrafter"/>
</dbReference>
<dbReference type="GO" id="GO:0005634">
    <property type="term" value="C:nucleus"/>
    <property type="evidence" value="ECO:0007669"/>
    <property type="project" value="UniProtKB-SubCell"/>
</dbReference>
<dbReference type="PROSITE" id="PS00028">
    <property type="entry name" value="ZINC_FINGER_C2H2_1"/>
    <property type="match status" value="3"/>
</dbReference>
<evidence type="ECO:0000259" key="10">
    <source>
        <dbReference type="PROSITE" id="PS50157"/>
    </source>
</evidence>
<keyword evidence="5" id="KW-0862">Zinc</keyword>
<comment type="subcellular location">
    <subcellularLocation>
        <location evidence="1">Nucleus</location>
    </subcellularLocation>
</comment>
<proteinExistence type="predicted"/>
<reference evidence="11" key="1">
    <citation type="journal article" date="2023" name="Mol. Biol. Evol.">
        <title>Third-Generation Sequencing Reveals the Adaptive Role of the Epigenome in Three Deep-Sea Polychaetes.</title>
        <authorList>
            <person name="Perez M."/>
            <person name="Aroh O."/>
            <person name="Sun Y."/>
            <person name="Lan Y."/>
            <person name="Juniper S.K."/>
            <person name="Young C.R."/>
            <person name="Angers B."/>
            <person name="Qian P.Y."/>
        </authorList>
    </citation>
    <scope>NUCLEOTIDE SEQUENCE</scope>
    <source>
        <strain evidence="11">R07B-5</strain>
    </source>
</reference>
<dbReference type="InterPro" id="IPR036236">
    <property type="entry name" value="Znf_C2H2_sf"/>
</dbReference>
<dbReference type="AlphaFoldDB" id="A0AAD9NQN9"/>
<feature type="domain" description="C2H2-type" evidence="10">
    <location>
        <begin position="472"/>
        <end position="499"/>
    </location>
</feature>
<dbReference type="GO" id="GO:0006357">
    <property type="term" value="P:regulation of transcription by RNA polymerase II"/>
    <property type="evidence" value="ECO:0007669"/>
    <property type="project" value="TreeGrafter"/>
</dbReference>
<dbReference type="Proteomes" id="UP001209878">
    <property type="component" value="Unassembled WGS sequence"/>
</dbReference>
<dbReference type="GO" id="GO:0000978">
    <property type="term" value="F:RNA polymerase II cis-regulatory region sequence-specific DNA binding"/>
    <property type="evidence" value="ECO:0007669"/>
    <property type="project" value="TreeGrafter"/>
</dbReference>
<evidence type="ECO:0000256" key="9">
    <source>
        <dbReference type="SAM" id="MobiDB-lite"/>
    </source>
</evidence>
<evidence type="ECO:0000256" key="1">
    <source>
        <dbReference type="ARBA" id="ARBA00004123"/>
    </source>
</evidence>
<feature type="region of interest" description="Disordered" evidence="9">
    <location>
        <begin position="191"/>
        <end position="212"/>
    </location>
</feature>
<feature type="region of interest" description="Disordered" evidence="9">
    <location>
        <begin position="77"/>
        <end position="166"/>
    </location>
</feature>
<dbReference type="GO" id="GO:0008270">
    <property type="term" value="F:zinc ion binding"/>
    <property type="evidence" value="ECO:0007669"/>
    <property type="project" value="UniProtKB-KW"/>
</dbReference>
<organism evidence="11 12">
    <name type="scientific">Ridgeia piscesae</name>
    <name type="common">Tubeworm</name>
    <dbReference type="NCBI Taxonomy" id="27915"/>
    <lineage>
        <taxon>Eukaryota</taxon>
        <taxon>Metazoa</taxon>
        <taxon>Spiralia</taxon>
        <taxon>Lophotrochozoa</taxon>
        <taxon>Annelida</taxon>
        <taxon>Polychaeta</taxon>
        <taxon>Sedentaria</taxon>
        <taxon>Canalipalpata</taxon>
        <taxon>Sabellida</taxon>
        <taxon>Siboglinidae</taxon>
        <taxon>Ridgeia</taxon>
    </lineage>
</organism>
<dbReference type="Gene3D" id="3.30.160.60">
    <property type="entry name" value="Classic Zinc Finger"/>
    <property type="match status" value="2"/>
</dbReference>
<feature type="compositionally biased region" description="Polar residues" evidence="9">
    <location>
        <begin position="141"/>
        <end position="161"/>
    </location>
</feature>
<evidence type="ECO:0000256" key="7">
    <source>
        <dbReference type="ARBA" id="ARBA00023242"/>
    </source>
</evidence>
<dbReference type="SMART" id="SM00355">
    <property type="entry name" value="ZnF_C2H2"/>
    <property type="match status" value="3"/>
</dbReference>
<evidence type="ECO:0000256" key="2">
    <source>
        <dbReference type="ARBA" id="ARBA00022723"/>
    </source>
</evidence>
<dbReference type="SUPFAM" id="SSF57667">
    <property type="entry name" value="beta-beta-alpha zinc fingers"/>
    <property type="match status" value="2"/>
</dbReference>
<evidence type="ECO:0000256" key="5">
    <source>
        <dbReference type="ARBA" id="ARBA00022833"/>
    </source>
</evidence>
<evidence type="ECO:0000313" key="12">
    <source>
        <dbReference type="Proteomes" id="UP001209878"/>
    </source>
</evidence>
<accession>A0AAD9NQN9</accession>
<dbReference type="PANTHER" id="PTHR24404">
    <property type="entry name" value="ZINC FINGER PROTEIN"/>
    <property type="match status" value="1"/>
</dbReference>
<dbReference type="InterPro" id="IPR050589">
    <property type="entry name" value="Ikaros_C2H2-ZF"/>
</dbReference>
<evidence type="ECO:0000256" key="6">
    <source>
        <dbReference type="ARBA" id="ARBA00023125"/>
    </source>
</evidence>
<gene>
    <name evidence="11" type="ORF">NP493_613g00003</name>
</gene>
<name>A0AAD9NQN9_RIDPI</name>
<feature type="domain" description="C2H2-type" evidence="10">
    <location>
        <begin position="443"/>
        <end position="471"/>
    </location>
</feature>
<protein>
    <recommendedName>
        <fullName evidence="10">C2H2-type domain-containing protein</fullName>
    </recommendedName>
</protein>
<feature type="region of interest" description="Disordered" evidence="9">
    <location>
        <begin position="235"/>
        <end position="278"/>
    </location>
</feature>
<dbReference type="InterPro" id="IPR013087">
    <property type="entry name" value="Znf_C2H2_type"/>
</dbReference>
<keyword evidence="6" id="KW-0238">DNA-binding</keyword>
<feature type="compositionally biased region" description="Polar residues" evidence="9">
    <location>
        <begin position="193"/>
        <end position="212"/>
    </location>
</feature>
<feature type="compositionally biased region" description="Low complexity" evidence="9">
    <location>
        <begin position="109"/>
        <end position="123"/>
    </location>
</feature>
<dbReference type="PANTHER" id="PTHR24404:SF114">
    <property type="entry name" value="KLUMPFUSS, ISOFORM B-RELATED"/>
    <property type="match status" value="1"/>
</dbReference>
<dbReference type="EMBL" id="JAODUO010000613">
    <property type="protein sequence ID" value="KAK2177203.1"/>
    <property type="molecule type" value="Genomic_DNA"/>
</dbReference>
<keyword evidence="4 8" id="KW-0863">Zinc-finger</keyword>
<evidence type="ECO:0000256" key="8">
    <source>
        <dbReference type="PROSITE-ProRule" id="PRU00042"/>
    </source>
</evidence>
<dbReference type="Pfam" id="PF00096">
    <property type="entry name" value="zf-C2H2"/>
    <property type="match status" value="2"/>
</dbReference>
<evidence type="ECO:0000256" key="4">
    <source>
        <dbReference type="ARBA" id="ARBA00022771"/>
    </source>
</evidence>
<keyword evidence="2" id="KW-0479">Metal-binding</keyword>
<sequence length="533" mass="58013">MKADQERVRNLLTDTVTLLCKNGLQYQTELRVQGVLGITLDNNDVFIVHINEKFGDAIGGALTIRNDEGDAAKTLLGSTRKSHDASRGDTVNSKSGEVVHKRRRRSRESSASPALPSNSSQQQILQRPVKRLMPSNKEASESSGGVRNRSSLHNSSENEATMPSIEDIVEVKVKTEEDDVLILEENPDGRTELSATSQNIPHTTDQSAMQESYPNLSLSELQGSYQPFGEILGVTDSSTNSGADGTAPPATKRRATTGNTHESFGGSTELGPTSDAGGPFITGIMRNETMTGEVAPQTSTPTSWDPSQIPDFGTLTSRDSQMILDSAPGCSTWDTSQQSQISAAATAATHSLQNTSDQSSESVGICFCQVYIGSGSTANCDKEGQLTSRVQRQDPSVAQASLHRLQQTPGHFKHNLASDCGLVFQGNSNILRRVKYKKPCMRFTCPMCPSSFGYLDKLKRHVRTIHQKLSKYTCETCGKRCADRTHYDDHLATHTGTMRHVCTVCQAQFTRKGSLTVHISRIHPEVFSSQSCL</sequence>
<feature type="domain" description="C2H2-type" evidence="10">
    <location>
        <begin position="500"/>
        <end position="523"/>
    </location>
</feature>
<keyword evidence="3" id="KW-0677">Repeat</keyword>
<comment type="caution">
    <text evidence="11">The sequence shown here is derived from an EMBL/GenBank/DDBJ whole genome shotgun (WGS) entry which is preliminary data.</text>
</comment>